<gene>
    <name evidence="1" type="ORF">HG537_0H01300</name>
</gene>
<dbReference type="GO" id="GO:0034477">
    <property type="term" value="P:U6 snRNA 3'-end processing"/>
    <property type="evidence" value="ECO:0007669"/>
    <property type="project" value="InterPro"/>
</dbReference>
<accession>A0A7H9HXA5</accession>
<dbReference type="InterPro" id="IPR027521">
    <property type="entry name" value="Usb1"/>
</dbReference>
<protein>
    <recommendedName>
        <fullName evidence="3">U6 snRNA phosphodiesterase</fullName>
    </recommendedName>
</protein>
<dbReference type="Gene3D" id="3.90.1140.10">
    <property type="entry name" value="Cyclic phosphodiesterase"/>
    <property type="match status" value="1"/>
</dbReference>
<dbReference type="OrthoDB" id="49151at2759"/>
<keyword evidence="2" id="KW-1185">Reference proteome</keyword>
<name>A0A7H9HXA5_9SACH</name>
<proteinExistence type="predicted"/>
<dbReference type="GO" id="GO:0004518">
    <property type="term" value="F:nuclease activity"/>
    <property type="evidence" value="ECO:0007669"/>
    <property type="project" value="InterPro"/>
</dbReference>
<evidence type="ECO:0000313" key="1">
    <source>
        <dbReference type="EMBL" id="QLQ82368.1"/>
    </source>
</evidence>
<reference evidence="1 2" key="1">
    <citation type="submission" date="2020-06" db="EMBL/GenBank/DDBJ databases">
        <title>The yeast mating-type switching endonuclease HO is a domesticated member of an unorthodox homing genetic element family.</title>
        <authorList>
            <person name="Coughlan A.Y."/>
            <person name="Lombardi L."/>
            <person name="Braun-Galleani S."/>
            <person name="Martos A.R."/>
            <person name="Galeote V."/>
            <person name="Bigey F."/>
            <person name="Dequin S."/>
            <person name="Byrne K.P."/>
            <person name="Wolfe K.H."/>
        </authorList>
    </citation>
    <scope>NUCLEOTIDE SEQUENCE [LARGE SCALE GENOMIC DNA]</scope>
    <source>
        <strain evidence="1 2">CBS2947</strain>
    </source>
</reference>
<evidence type="ECO:0008006" key="3">
    <source>
        <dbReference type="Google" id="ProtNLM"/>
    </source>
</evidence>
<organism evidence="1 2">
    <name type="scientific">Torulaspora globosa</name>
    <dbReference type="NCBI Taxonomy" id="48254"/>
    <lineage>
        <taxon>Eukaryota</taxon>
        <taxon>Fungi</taxon>
        <taxon>Dikarya</taxon>
        <taxon>Ascomycota</taxon>
        <taxon>Saccharomycotina</taxon>
        <taxon>Saccharomycetes</taxon>
        <taxon>Saccharomycetales</taxon>
        <taxon>Saccharomycetaceae</taxon>
        <taxon>Torulaspora</taxon>
    </lineage>
</organism>
<evidence type="ECO:0000313" key="2">
    <source>
        <dbReference type="Proteomes" id="UP000510647"/>
    </source>
</evidence>
<dbReference type="AlphaFoldDB" id="A0A7H9HXA5"/>
<dbReference type="Pfam" id="PF09749">
    <property type="entry name" value="HVSL"/>
    <property type="match status" value="1"/>
</dbReference>
<dbReference type="Proteomes" id="UP000510647">
    <property type="component" value="Chromosome 8"/>
</dbReference>
<dbReference type="EMBL" id="CP059274">
    <property type="protein sequence ID" value="QLQ82368.1"/>
    <property type="molecule type" value="Genomic_DNA"/>
</dbReference>
<sequence length="282" mass="32323">MDLIAVNYPSDDSDSDCDERELSLETKLAPIPVEIIEKYKLEPNTSKYETMSLVGLRSVPQRWCTFLYYEWRPNRVERAQLMQIVTRINDFCQKGSIKLTRQLHFEPLCLSSLGAPLSLHISLSQLIVFEREADRELLYDKLRERLRTETRLGPFTMKFEPRLKLMPSFAKDTLFLVLPVNAALKSKEMVCINTIIQQAIAETFPGKSSNEVQALTCMPATTHMSIGLAANVPKSVLENLNFISTLLPMELQDTETFQFQVTSLKFDKNRQILSIPFARVIL</sequence>